<dbReference type="GO" id="GO:0006935">
    <property type="term" value="P:chemotaxis"/>
    <property type="evidence" value="ECO:0007669"/>
    <property type="project" value="UniProtKB-UniRule"/>
</dbReference>
<dbReference type="Gene3D" id="3.30.1330.200">
    <property type="match status" value="1"/>
</dbReference>
<keyword evidence="1 3" id="KW-0145">Chemotaxis</keyword>
<gene>
    <name evidence="3" type="primary">cheD</name>
    <name evidence="4" type="ordered locus">Dret_0669</name>
</gene>
<evidence type="ECO:0000256" key="1">
    <source>
        <dbReference type="ARBA" id="ARBA00022500"/>
    </source>
</evidence>
<dbReference type="SUPFAM" id="SSF64438">
    <property type="entry name" value="CNF1/YfiH-like putative cysteine hydrolases"/>
    <property type="match status" value="1"/>
</dbReference>
<evidence type="ECO:0000256" key="3">
    <source>
        <dbReference type="HAMAP-Rule" id="MF_01440"/>
    </source>
</evidence>
<dbReference type="PANTHER" id="PTHR35147:SF1">
    <property type="entry name" value="CHEMORECEPTOR GLUTAMINE DEAMIDASE CHED-RELATED"/>
    <property type="match status" value="1"/>
</dbReference>
<comment type="similarity">
    <text evidence="3">Belongs to the CheD family.</text>
</comment>
<evidence type="ECO:0000256" key="2">
    <source>
        <dbReference type="ARBA" id="ARBA00022801"/>
    </source>
</evidence>
<dbReference type="GO" id="GO:0050568">
    <property type="term" value="F:protein-glutamine glutaminase activity"/>
    <property type="evidence" value="ECO:0007669"/>
    <property type="project" value="UniProtKB-UniRule"/>
</dbReference>
<sequence length="163" mass="17433">MSVKVLGVGDMAVSRCPSDVLATYALGSCVGVALVDSYRCMAGLAHVALPDSRINPQKGQEQPGYFADTALEALLKEMAPADARLHPATYDVYLVGGADLRLPNDVFQIGRANLNRLDELFKYYGVRVAARDVGGTRSRTLKLFVGTGTLHLSTPGLPVRALQ</sequence>
<evidence type="ECO:0000313" key="4">
    <source>
        <dbReference type="EMBL" id="ACV67961.1"/>
    </source>
</evidence>
<dbReference type="eggNOG" id="COG1871">
    <property type="taxonomic scope" value="Bacteria"/>
</dbReference>
<dbReference type="InterPro" id="IPR005659">
    <property type="entry name" value="Chemorcpt_Glu_NH3ase_CheD"/>
</dbReference>
<organism evidence="4 5">
    <name type="scientific">Desulfohalobium retbaense (strain ATCC 49708 / DSM 5692 / JCM 16813 / HR100)</name>
    <dbReference type="NCBI Taxonomy" id="485915"/>
    <lineage>
        <taxon>Bacteria</taxon>
        <taxon>Pseudomonadati</taxon>
        <taxon>Thermodesulfobacteriota</taxon>
        <taxon>Desulfovibrionia</taxon>
        <taxon>Desulfovibrionales</taxon>
        <taxon>Desulfohalobiaceae</taxon>
        <taxon>Desulfohalobium</taxon>
    </lineage>
</organism>
<comment type="function">
    <text evidence="3">Probably deamidates glutamine residues to glutamate on methyl-accepting chemotaxis receptors (MCPs), playing an important role in chemotaxis.</text>
</comment>
<proteinExistence type="inferred from homology"/>
<dbReference type="HOGENOM" id="CLU_087854_2_0_7"/>
<dbReference type="STRING" id="485915.Dret_0669"/>
<dbReference type="InterPro" id="IPR011324">
    <property type="entry name" value="Cytotoxic_necrot_fac-like_cat"/>
</dbReference>
<dbReference type="CDD" id="cd16352">
    <property type="entry name" value="CheD"/>
    <property type="match status" value="1"/>
</dbReference>
<dbReference type="KEGG" id="drt:Dret_0669"/>
<accession>C8X0L4</accession>
<dbReference type="InterPro" id="IPR038592">
    <property type="entry name" value="CheD-like_sf"/>
</dbReference>
<dbReference type="EC" id="3.5.1.44" evidence="3"/>
<reference evidence="5" key="1">
    <citation type="submission" date="2009-09" db="EMBL/GenBank/DDBJ databases">
        <title>The complete chromosome of Desulfohalobium retbaense DSM 5692.</title>
        <authorList>
            <consortium name="US DOE Joint Genome Institute (JGI-PGF)"/>
            <person name="Lucas S."/>
            <person name="Copeland A."/>
            <person name="Lapidus A."/>
            <person name="Glavina del Rio T."/>
            <person name="Dalin E."/>
            <person name="Tice H."/>
            <person name="Bruce D."/>
            <person name="Goodwin L."/>
            <person name="Pitluck S."/>
            <person name="Kyrpides N."/>
            <person name="Mavromatis K."/>
            <person name="Ivanova N."/>
            <person name="Mikhailova N."/>
            <person name="Munk A.C."/>
            <person name="Brettin T."/>
            <person name="Detter J.C."/>
            <person name="Han C."/>
            <person name="Tapia R."/>
            <person name="Larimer F."/>
            <person name="Land M."/>
            <person name="Hauser L."/>
            <person name="Markowitz V."/>
            <person name="Cheng J.-F."/>
            <person name="Hugenholtz P."/>
            <person name="Woyke T."/>
            <person name="Wu D."/>
            <person name="Spring S."/>
            <person name="Klenk H.-P."/>
            <person name="Eisen J.A."/>
        </authorList>
    </citation>
    <scope>NUCLEOTIDE SEQUENCE [LARGE SCALE GENOMIC DNA]</scope>
    <source>
        <strain evidence="5">DSM 5692</strain>
    </source>
</reference>
<dbReference type="PANTHER" id="PTHR35147">
    <property type="entry name" value="CHEMORECEPTOR GLUTAMINE DEAMIDASE CHED-RELATED"/>
    <property type="match status" value="1"/>
</dbReference>
<dbReference type="Proteomes" id="UP000001052">
    <property type="component" value="Chromosome"/>
</dbReference>
<keyword evidence="2 3" id="KW-0378">Hydrolase</keyword>
<dbReference type="AlphaFoldDB" id="C8X0L4"/>
<reference evidence="4 5" key="2">
    <citation type="journal article" date="2010" name="Stand. Genomic Sci.">
        <title>Complete genome sequence of Desulfohalobium retbaense type strain (HR(100)).</title>
        <authorList>
            <person name="Spring S."/>
            <person name="Nolan M."/>
            <person name="Lapidus A."/>
            <person name="Glavina Del Rio T."/>
            <person name="Copeland A."/>
            <person name="Tice H."/>
            <person name="Cheng J.F."/>
            <person name="Lucas S."/>
            <person name="Land M."/>
            <person name="Chen F."/>
            <person name="Bruce D."/>
            <person name="Goodwin L."/>
            <person name="Pitluck S."/>
            <person name="Ivanova N."/>
            <person name="Mavromatis K."/>
            <person name="Mikhailova N."/>
            <person name="Pati A."/>
            <person name="Chen A."/>
            <person name="Palaniappan K."/>
            <person name="Hauser L."/>
            <person name="Chang Y.J."/>
            <person name="Jeffries C.D."/>
            <person name="Munk C."/>
            <person name="Kiss H."/>
            <person name="Chain P."/>
            <person name="Han C."/>
            <person name="Brettin T."/>
            <person name="Detter J.C."/>
            <person name="Schuler E."/>
            <person name="Goker M."/>
            <person name="Rohde M."/>
            <person name="Bristow J."/>
            <person name="Eisen J.A."/>
            <person name="Markowitz V."/>
            <person name="Hugenholtz P."/>
            <person name="Kyrpides N.C."/>
            <person name="Klenk H.P."/>
        </authorList>
    </citation>
    <scope>NUCLEOTIDE SEQUENCE [LARGE SCALE GENOMIC DNA]</scope>
    <source>
        <strain evidence="4 5">DSM 5692</strain>
    </source>
</reference>
<dbReference type="OrthoDB" id="9807202at2"/>
<dbReference type="EMBL" id="CP001734">
    <property type="protein sequence ID" value="ACV67961.1"/>
    <property type="molecule type" value="Genomic_DNA"/>
</dbReference>
<evidence type="ECO:0000313" key="5">
    <source>
        <dbReference type="Proteomes" id="UP000001052"/>
    </source>
</evidence>
<protein>
    <recommendedName>
        <fullName evidence="3">Probable chemoreceptor glutamine deamidase CheD</fullName>
        <ecNumber evidence="3">3.5.1.44</ecNumber>
    </recommendedName>
</protein>
<dbReference type="HAMAP" id="MF_01440">
    <property type="entry name" value="CheD"/>
    <property type="match status" value="1"/>
</dbReference>
<comment type="catalytic activity">
    <reaction evidence="3">
        <text>L-glutaminyl-[protein] + H2O = L-glutamyl-[protein] + NH4(+)</text>
        <dbReference type="Rhea" id="RHEA:16441"/>
        <dbReference type="Rhea" id="RHEA-COMP:10207"/>
        <dbReference type="Rhea" id="RHEA-COMP:10208"/>
        <dbReference type="ChEBI" id="CHEBI:15377"/>
        <dbReference type="ChEBI" id="CHEBI:28938"/>
        <dbReference type="ChEBI" id="CHEBI:29973"/>
        <dbReference type="ChEBI" id="CHEBI:30011"/>
        <dbReference type="EC" id="3.5.1.44"/>
    </reaction>
</comment>
<keyword evidence="5" id="KW-1185">Reference proteome</keyword>
<dbReference type="Pfam" id="PF03975">
    <property type="entry name" value="CheD"/>
    <property type="match status" value="1"/>
</dbReference>
<name>C8X0L4_DESRD</name>